<dbReference type="CDD" id="cd22391">
    <property type="entry name" value="KH-I_PNO1_rpt1"/>
    <property type="match status" value="1"/>
</dbReference>
<feature type="domain" description="PNO1 second type I KH" evidence="6">
    <location>
        <begin position="199"/>
        <end position="243"/>
    </location>
</feature>
<evidence type="ECO:0000256" key="5">
    <source>
        <dbReference type="SAM" id="MobiDB-lite"/>
    </source>
</evidence>
<evidence type="ECO:0000256" key="4">
    <source>
        <dbReference type="ARBA" id="ARBA00023242"/>
    </source>
</evidence>
<keyword evidence="8" id="KW-1185">Reference proteome</keyword>
<protein>
    <submittedName>
        <fullName evidence="9">KH domain-containing protein</fullName>
    </submittedName>
</protein>
<dbReference type="Pfam" id="PF22891">
    <property type="entry name" value="KH_PNO1_2nd"/>
    <property type="match status" value="1"/>
</dbReference>
<accession>A0A183G0C0</accession>
<name>A0A183G0C0_HELPZ</name>
<dbReference type="PANTHER" id="PTHR12826:SF13">
    <property type="entry name" value="RNA-BINDING PROTEIN PNO1"/>
    <property type="match status" value="1"/>
</dbReference>
<dbReference type="FunFam" id="3.30.1370.10:FF:000048">
    <property type="entry name" value="RNA-binding protein PNO1 isoform X2"/>
    <property type="match status" value="1"/>
</dbReference>
<proteinExistence type="inferred from homology"/>
<accession>A0A3P8DUP3</accession>
<dbReference type="Proteomes" id="UP000050761">
    <property type="component" value="Unassembled WGS sequence"/>
</dbReference>
<evidence type="ECO:0000313" key="9">
    <source>
        <dbReference type="WBParaSite" id="HPBE_0001453101-mRNA-1"/>
    </source>
</evidence>
<dbReference type="GO" id="GO:0003723">
    <property type="term" value="F:RNA binding"/>
    <property type="evidence" value="ECO:0007669"/>
    <property type="project" value="UniProtKB-KW"/>
</dbReference>
<reference evidence="7 8" key="1">
    <citation type="submission" date="2018-11" db="EMBL/GenBank/DDBJ databases">
        <authorList>
            <consortium name="Pathogen Informatics"/>
        </authorList>
    </citation>
    <scope>NUCLEOTIDE SEQUENCE [LARGE SCALE GENOMIC DNA]</scope>
</reference>
<sequence>MRFCSWLPLTDVYPASHYLFCVNGFMDGPTDAVRFVGRSFEVFEQVASVRPSLYLHLFFQLKTIFQISKRKRKSTTKDVEMEESGSAKPTEEGNEDAPQRRTKRSKGEKGEMRKIPVPKHRYTPLKDNWVNIFTPIVKNLGLQVRFNMKTRNVEIRNPENKEDTTDLQKAADFVKAFILGFDIADALALIRLDHLFLETFEVADVKCSLKGDNLSRAVGRIAGKDGRTKLVIENVTKTRIGSYGCDLAHPFAFCFASHEALSILKPSVTFIEETVR</sequence>
<dbReference type="PANTHER" id="PTHR12826">
    <property type="entry name" value="RIBONUCLEASE Y"/>
    <property type="match status" value="1"/>
</dbReference>
<evidence type="ECO:0000256" key="1">
    <source>
        <dbReference type="ARBA" id="ARBA00004604"/>
    </source>
</evidence>
<dbReference type="AlphaFoldDB" id="A0A183G0C0"/>
<dbReference type="Gene3D" id="3.30.1370.10">
    <property type="entry name" value="K Homology domain, type 1"/>
    <property type="match status" value="2"/>
</dbReference>
<dbReference type="EMBL" id="UZAH01028404">
    <property type="protein sequence ID" value="VDO99922.1"/>
    <property type="molecule type" value="Genomic_DNA"/>
</dbReference>
<comment type="subcellular location">
    <subcellularLocation>
        <location evidence="1">Nucleus</location>
        <location evidence="1">Nucleolus</location>
    </subcellularLocation>
</comment>
<feature type="compositionally biased region" description="Basic and acidic residues" evidence="5">
    <location>
        <begin position="105"/>
        <end position="114"/>
    </location>
</feature>
<evidence type="ECO:0000313" key="8">
    <source>
        <dbReference type="Proteomes" id="UP000050761"/>
    </source>
</evidence>
<keyword evidence="3" id="KW-0694">RNA-binding</keyword>
<evidence type="ECO:0000256" key="3">
    <source>
        <dbReference type="ARBA" id="ARBA00022884"/>
    </source>
</evidence>
<organism evidence="8 9">
    <name type="scientific">Heligmosomoides polygyrus</name>
    <name type="common">Parasitic roundworm</name>
    <dbReference type="NCBI Taxonomy" id="6339"/>
    <lineage>
        <taxon>Eukaryota</taxon>
        <taxon>Metazoa</taxon>
        <taxon>Ecdysozoa</taxon>
        <taxon>Nematoda</taxon>
        <taxon>Chromadorea</taxon>
        <taxon>Rhabditida</taxon>
        <taxon>Rhabditina</taxon>
        <taxon>Rhabditomorpha</taxon>
        <taxon>Strongyloidea</taxon>
        <taxon>Heligmosomidae</taxon>
        <taxon>Heligmosomoides</taxon>
    </lineage>
</organism>
<dbReference type="OrthoDB" id="1932641at2759"/>
<dbReference type="InterPro" id="IPR055211">
    <property type="entry name" value="KH_PNO1_2nd"/>
</dbReference>
<evidence type="ECO:0000256" key="2">
    <source>
        <dbReference type="ARBA" id="ARBA00007515"/>
    </source>
</evidence>
<dbReference type="InterPro" id="IPR036612">
    <property type="entry name" value="KH_dom_type_1_sf"/>
</dbReference>
<dbReference type="InterPro" id="IPR055212">
    <property type="entry name" value="KH-I_PNO1_first"/>
</dbReference>
<gene>
    <name evidence="7" type="ORF">HPBE_LOCUS14532</name>
</gene>
<keyword evidence="4" id="KW-0539">Nucleus</keyword>
<evidence type="ECO:0000313" key="7">
    <source>
        <dbReference type="EMBL" id="VDO99922.1"/>
    </source>
</evidence>
<comment type="similarity">
    <text evidence="2">Belongs to the PNO1 family.</text>
</comment>
<dbReference type="WBParaSite" id="HPBE_0001453101-mRNA-1">
    <property type="protein sequence ID" value="HPBE_0001453101-mRNA-1"/>
    <property type="gene ID" value="HPBE_0001453101"/>
</dbReference>
<dbReference type="GO" id="GO:0005730">
    <property type="term" value="C:nucleolus"/>
    <property type="evidence" value="ECO:0007669"/>
    <property type="project" value="UniProtKB-SubCell"/>
</dbReference>
<reference evidence="9" key="2">
    <citation type="submission" date="2019-09" db="UniProtKB">
        <authorList>
            <consortium name="WormBaseParasite"/>
        </authorList>
    </citation>
    <scope>IDENTIFICATION</scope>
</reference>
<feature type="region of interest" description="Disordered" evidence="5">
    <location>
        <begin position="75"/>
        <end position="115"/>
    </location>
</feature>
<evidence type="ECO:0000259" key="6">
    <source>
        <dbReference type="Pfam" id="PF22891"/>
    </source>
</evidence>